<dbReference type="Proteomes" id="UP000600565">
    <property type="component" value="Unassembled WGS sequence"/>
</dbReference>
<dbReference type="PANTHER" id="PTHR43861">
    <property type="entry name" value="TRANS-ACONITATE 2-METHYLTRANSFERASE-RELATED"/>
    <property type="match status" value="1"/>
</dbReference>
<evidence type="ECO:0000256" key="1">
    <source>
        <dbReference type="ARBA" id="ARBA00022679"/>
    </source>
</evidence>
<gene>
    <name evidence="3" type="ORF">H9632_05240</name>
</gene>
<sequence>MLINEFSDNLSKYKLPEEYDETYKNYTADLNFIEAYLGENKSAIIELACGTGRLAIPLAKKGHTVYGVDIDQGMLDFAQKKALSEDVDIQLSVQDCTQLNLPIKSNFIYMTGNSFQHFLTNESQNALFKSVKKHLNPGGEFLFDTRNPILHELAKEEIYEETVKKNGETFHVVNKENYDPLTQILHCTSTYISTQNEYIDSINLRYTYPLEMKRLLEQHGFELIHIYGSWTKAVFDANSISMVIHARVKEV</sequence>
<keyword evidence="3" id="KW-0489">Methyltransferase</keyword>
<keyword evidence="1" id="KW-0808">Transferase</keyword>
<evidence type="ECO:0000313" key="3">
    <source>
        <dbReference type="EMBL" id="MBD8032465.1"/>
    </source>
</evidence>
<dbReference type="CDD" id="cd02440">
    <property type="entry name" value="AdoMet_MTases"/>
    <property type="match status" value="1"/>
</dbReference>
<protein>
    <submittedName>
        <fullName evidence="3">Class I SAM-dependent methyltransferase</fullName>
    </submittedName>
</protein>
<keyword evidence="4" id="KW-1185">Reference proteome</keyword>
<organism evidence="3 4">
    <name type="scientific">Solibacillus merdavium</name>
    <dbReference type="NCBI Taxonomy" id="2762218"/>
    <lineage>
        <taxon>Bacteria</taxon>
        <taxon>Bacillati</taxon>
        <taxon>Bacillota</taxon>
        <taxon>Bacilli</taxon>
        <taxon>Bacillales</taxon>
        <taxon>Caryophanaceae</taxon>
        <taxon>Solibacillus</taxon>
    </lineage>
</organism>
<dbReference type="InterPro" id="IPR029063">
    <property type="entry name" value="SAM-dependent_MTases_sf"/>
</dbReference>
<evidence type="ECO:0000313" key="4">
    <source>
        <dbReference type="Proteomes" id="UP000600565"/>
    </source>
</evidence>
<proteinExistence type="predicted"/>
<dbReference type="Gene3D" id="3.40.50.150">
    <property type="entry name" value="Vaccinia Virus protein VP39"/>
    <property type="match status" value="1"/>
</dbReference>
<name>A0ABR8XKK3_9BACL</name>
<dbReference type="EMBL" id="JACSPW010000003">
    <property type="protein sequence ID" value="MBD8032465.1"/>
    <property type="molecule type" value="Genomic_DNA"/>
</dbReference>
<dbReference type="RefSeq" id="WP_191703060.1">
    <property type="nucleotide sequence ID" value="NZ_JACSPW010000003.1"/>
</dbReference>
<dbReference type="SUPFAM" id="SSF53335">
    <property type="entry name" value="S-adenosyl-L-methionine-dependent methyltransferases"/>
    <property type="match status" value="1"/>
</dbReference>
<reference evidence="3 4" key="1">
    <citation type="submission" date="2020-08" db="EMBL/GenBank/DDBJ databases">
        <title>A Genomic Blueprint of the Chicken Gut Microbiome.</title>
        <authorList>
            <person name="Gilroy R."/>
            <person name="Ravi A."/>
            <person name="Getino M."/>
            <person name="Pursley I."/>
            <person name="Horton D.L."/>
            <person name="Alikhan N.-F."/>
            <person name="Baker D."/>
            <person name="Gharbi K."/>
            <person name="Hall N."/>
            <person name="Watson M."/>
            <person name="Adriaenssens E.M."/>
            <person name="Foster-Nyarko E."/>
            <person name="Jarju S."/>
            <person name="Secka A."/>
            <person name="Antonio M."/>
            <person name="Oren A."/>
            <person name="Chaudhuri R."/>
            <person name="La Ragione R.M."/>
            <person name="Hildebrand F."/>
            <person name="Pallen M.J."/>
        </authorList>
    </citation>
    <scope>NUCLEOTIDE SEQUENCE [LARGE SCALE GENOMIC DNA]</scope>
    <source>
        <strain evidence="3 4">Sa1YVA6</strain>
    </source>
</reference>
<dbReference type="GO" id="GO:0032259">
    <property type="term" value="P:methylation"/>
    <property type="evidence" value="ECO:0007669"/>
    <property type="project" value="UniProtKB-KW"/>
</dbReference>
<feature type="domain" description="Methyltransferase" evidence="2">
    <location>
        <begin position="44"/>
        <end position="139"/>
    </location>
</feature>
<dbReference type="InterPro" id="IPR041698">
    <property type="entry name" value="Methyltransf_25"/>
</dbReference>
<dbReference type="Gene3D" id="2.20.25.110">
    <property type="entry name" value="S-adenosyl-L-methionine-dependent methyltransferases"/>
    <property type="match status" value="1"/>
</dbReference>
<dbReference type="GO" id="GO:0008168">
    <property type="term" value="F:methyltransferase activity"/>
    <property type="evidence" value="ECO:0007669"/>
    <property type="project" value="UniProtKB-KW"/>
</dbReference>
<dbReference type="Pfam" id="PF13649">
    <property type="entry name" value="Methyltransf_25"/>
    <property type="match status" value="1"/>
</dbReference>
<comment type="caution">
    <text evidence="3">The sequence shown here is derived from an EMBL/GenBank/DDBJ whole genome shotgun (WGS) entry which is preliminary data.</text>
</comment>
<evidence type="ECO:0000259" key="2">
    <source>
        <dbReference type="Pfam" id="PF13649"/>
    </source>
</evidence>
<accession>A0ABR8XKK3</accession>